<dbReference type="EMBL" id="JACEEZ010012573">
    <property type="protein sequence ID" value="KAG0720621.1"/>
    <property type="molecule type" value="Genomic_DNA"/>
</dbReference>
<feature type="compositionally biased region" description="Basic and acidic residues" evidence="1">
    <location>
        <begin position="23"/>
        <end position="33"/>
    </location>
</feature>
<sequence>MPPEHAGNAHSSDNSECLEYGEDSARSTGDHGRTGGPQRRGGVRGGQVRGRGTMQDKQVQRWCSNSEILCRVFTAYLTVWLGWALPQLVRRGEEEESEVERIQELFPHDDLRLHERDPSTQCECVLARYQCHGGACVGGFMEVGVPGVQGGGVVVCMVGWGVVNAVAAEEALKDHWVKSVFVTPQELR</sequence>
<feature type="region of interest" description="Disordered" evidence="1">
    <location>
        <begin position="1"/>
        <end position="56"/>
    </location>
</feature>
<evidence type="ECO:0000256" key="1">
    <source>
        <dbReference type="SAM" id="MobiDB-lite"/>
    </source>
</evidence>
<gene>
    <name evidence="2" type="ORF">GWK47_048163</name>
</gene>
<accession>A0A8J4YBB5</accession>
<protein>
    <submittedName>
        <fullName evidence="2">Uncharacterized protein</fullName>
    </submittedName>
</protein>
<evidence type="ECO:0000313" key="2">
    <source>
        <dbReference type="EMBL" id="KAG0720621.1"/>
    </source>
</evidence>
<dbReference type="AlphaFoldDB" id="A0A8J4YBB5"/>
<name>A0A8J4YBB5_CHIOP</name>
<dbReference type="Proteomes" id="UP000770661">
    <property type="component" value="Unassembled WGS sequence"/>
</dbReference>
<reference evidence="2" key="1">
    <citation type="submission" date="2020-07" db="EMBL/GenBank/DDBJ databases">
        <title>The High-quality genome of the commercially important snow crab, Chionoecetes opilio.</title>
        <authorList>
            <person name="Jeong J.-H."/>
            <person name="Ryu S."/>
        </authorList>
    </citation>
    <scope>NUCLEOTIDE SEQUENCE</scope>
    <source>
        <strain evidence="2">MADBK_172401_WGS</strain>
        <tissue evidence="2">Digestive gland</tissue>
    </source>
</reference>
<evidence type="ECO:0000313" key="3">
    <source>
        <dbReference type="Proteomes" id="UP000770661"/>
    </source>
</evidence>
<organism evidence="2 3">
    <name type="scientific">Chionoecetes opilio</name>
    <name type="common">Atlantic snow crab</name>
    <name type="synonym">Cancer opilio</name>
    <dbReference type="NCBI Taxonomy" id="41210"/>
    <lineage>
        <taxon>Eukaryota</taxon>
        <taxon>Metazoa</taxon>
        <taxon>Ecdysozoa</taxon>
        <taxon>Arthropoda</taxon>
        <taxon>Crustacea</taxon>
        <taxon>Multicrustacea</taxon>
        <taxon>Malacostraca</taxon>
        <taxon>Eumalacostraca</taxon>
        <taxon>Eucarida</taxon>
        <taxon>Decapoda</taxon>
        <taxon>Pleocyemata</taxon>
        <taxon>Brachyura</taxon>
        <taxon>Eubrachyura</taxon>
        <taxon>Majoidea</taxon>
        <taxon>Majidae</taxon>
        <taxon>Chionoecetes</taxon>
    </lineage>
</organism>
<keyword evidence="3" id="KW-1185">Reference proteome</keyword>
<comment type="caution">
    <text evidence="2">The sequence shown here is derived from an EMBL/GenBank/DDBJ whole genome shotgun (WGS) entry which is preliminary data.</text>
</comment>
<proteinExistence type="predicted"/>
<feature type="compositionally biased region" description="Gly residues" evidence="1">
    <location>
        <begin position="34"/>
        <end position="49"/>
    </location>
</feature>